<feature type="compositionally biased region" description="Polar residues" evidence="8">
    <location>
        <begin position="110"/>
        <end position="133"/>
    </location>
</feature>
<dbReference type="SUPFAM" id="SSF48317">
    <property type="entry name" value="Acid phosphatase/Vanadium-dependent haloperoxidase"/>
    <property type="match status" value="1"/>
</dbReference>
<dbReference type="Pfam" id="PF01569">
    <property type="entry name" value="PAP2"/>
    <property type="match status" value="1"/>
</dbReference>
<name>A0AAV4FN03_9GAST</name>
<evidence type="ECO:0000256" key="6">
    <source>
        <dbReference type="ARBA" id="ARBA00023136"/>
    </source>
</evidence>
<feature type="transmembrane region" description="Helical" evidence="9">
    <location>
        <begin position="166"/>
        <end position="186"/>
    </location>
</feature>
<feature type="transmembrane region" description="Helical" evidence="9">
    <location>
        <begin position="296"/>
        <end position="317"/>
    </location>
</feature>
<dbReference type="PANTHER" id="PTHR14969">
    <property type="entry name" value="SPHINGOSINE-1-PHOSPHATE PHOSPHOHYDROLASE"/>
    <property type="match status" value="1"/>
</dbReference>
<evidence type="ECO:0000256" key="9">
    <source>
        <dbReference type="SAM" id="Phobius"/>
    </source>
</evidence>
<dbReference type="Proteomes" id="UP000762676">
    <property type="component" value="Unassembled WGS sequence"/>
</dbReference>
<feature type="transmembrane region" description="Helical" evidence="9">
    <location>
        <begin position="198"/>
        <end position="220"/>
    </location>
</feature>
<evidence type="ECO:0000256" key="5">
    <source>
        <dbReference type="ARBA" id="ARBA00022989"/>
    </source>
</evidence>
<feature type="transmembrane region" description="Helical" evidence="9">
    <location>
        <begin position="460"/>
        <end position="483"/>
    </location>
</feature>
<dbReference type="GO" id="GO:0042392">
    <property type="term" value="F:sphingosine-1-phosphate phosphatase activity"/>
    <property type="evidence" value="ECO:0007669"/>
    <property type="project" value="TreeGrafter"/>
</dbReference>
<evidence type="ECO:0000256" key="2">
    <source>
        <dbReference type="ARBA" id="ARBA00022692"/>
    </source>
</evidence>
<feature type="transmembrane region" description="Helical" evidence="9">
    <location>
        <begin position="241"/>
        <end position="264"/>
    </location>
</feature>
<evidence type="ECO:0000259" key="10">
    <source>
        <dbReference type="SMART" id="SM00014"/>
    </source>
</evidence>
<feature type="transmembrane region" description="Helical" evidence="9">
    <location>
        <begin position="414"/>
        <end position="439"/>
    </location>
</feature>
<comment type="similarity">
    <text evidence="7">Belongs to the type 2 lipid phosphate phosphatase family.</text>
</comment>
<dbReference type="InterPro" id="IPR036938">
    <property type="entry name" value="PAP2/HPO_sf"/>
</dbReference>
<evidence type="ECO:0000313" key="12">
    <source>
        <dbReference type="Proteomes" id="UP000762676"/>
    </source>
</evidence>
<proteinExistence type="inferred from homology"/>
<dbReference type="InterPro" id="IPR000326">
    <property type="entry name" value="PAP2/HPO"/>
</dbReference>
<feature type="transmembrane region" description="Helical" evidence="9">
    <location>
        <begin position="270"/>
        <end position="291"/>
    </location>
</feature>
<keyword evidence="12" id="KW-1185">Reference proteome</keyword>
<comment type="subcellular location">
    <subcellularLocation>
        <location evidence="1">Endoplasmic reticulum membrane</location>
        <topology evidence="1">Multi-pass membrane protein</topology>
    </subcellularLocation>
</comment>
<feature type="domain" description="Phosphatidic acid phosphatase type 2/haloperoxidase" evidence="10">
    <location>
        <begin position="199"/>
        <end position="314"/>
    </location>
</feature>
<feature type="transmembrane region" description="Helical" evidence="9">
    <location>
        <begin position="360"/>
        <end position="376"/>
    </location>
</feature>
<dbReference type="AlphaFoldDB" id="A0AAV4FN03"/>
<reference evidence="11 12" key="1">
    <citation type="journal article" date="2021" name="Elife">
        <title>Chloroplast acquisition without the gene transfer in kleptoplastic sea slugs, Plakobranchus ocellatus.</title>
        <authorList>
            <person name="Maeda T."/>
            <person name="Takahashi S."/>
            <person name="Yoshida T."/>
            <person name="Shimamura S."/>
            <person name="Takaki Y."/>
            <person name="Nagai Y."/>
            <person name="Toyoda A."/>
            <person name="Suzuki Y."/>
            <person name="Arimoto A."/>
            <person name="Ishii H."/>
            <person name="Satoh N."/>
            <person name="Nishiyama T."/>
            <person name="Hasebe M."/>
            <person name="Maruyama T."/>
            <person name="Minagawa J."/>
            <person name="Obokata J."/>
            <person name="Shigenobu S."/>
        </authorList>
    </citation>
    <scope>NUCLEOTIDE SEQUENCE [LARGE SCALE GENOMIC DNA]</scope>
</reference>
<accession>A0AAV4FN03</accession>
<keyword evidence="3" id="KW-0378">Hydrolase</keyword>
<evidence type="ECO:0000256" key="4">
    <source>
        <dbReference type="ARBA" id="ARBA00022824"/>
    </source>
</evidence>
<evidence type="ECO:0000256" key="1">
    <source>
        <dbReference type="ARBA" id="ARBA00004477"/>
    </source>
</evidence>
<dbReference type="GO" id="GO:0006670">
    <property type="term" value="P:sphingosine metabolic process"/>
    <property type="evidence" value="ECO:0007669"/>
    <property type="project" value="TreeGrafter"/>
</dbReference>
<dbReference type="EMBL" id="BMAT01000870">
    <property type="protein sequence ID" value="GFR74857.1"/>
    <property type="molecule type" value="Genomic_DNA"/>
</dbReference>
<keyword evidence="2 9" id="KW-0812">Transmembrane</keyword>
<evidence type="ECO:0000256" key="7">
    <source>
        <dbReference type="ARBA" id="ARBA00038324"/>
    </source>
</evidence>
<evidence type="ECO:0000256" key="3">
    <source>
        <dbReference type="ARBA" id="ARBA00022801"/>
    </source>
</evidence>
<keyword evidence="5 9" id="KW-1133">Transmembrane helix</keyword>
<keyword evidence="4" id="KW-0256">Endoplasmic reticulum</keyword>
<dbReference type="SMART" id="SM00014">
    <property type="entry name" value="acidPPc"/>
    <property type="match status" value="1"/>
</dbReference>
<dbReference type="Gene3D" id="1.20.144.10">
    <property type="entry name" value="Phosphatidic acid phosphatase type 2/haloperoxidase"/>
    <property type="match status" value="1"/>
</dbReference>
<feature type="transmembrane region" description="Helical" evidence="9">
    <location>
        <begin position="329"/>
        <end position="348"/>
    </location>
</feature>
<feature type="region of interest" description="Disordered" evidence="8">
    <location>
        <begin position="110"/>
        <end position="151"/>
    </location>
</feature>
<sequence>MTDLGKRLLGFSPSDSRITAEFQRICGIKIHYAQKDSKEGSHHNGLPASNGGGNSSINCPSSYVNGTNHSFSNGHFHEADLKNHHINGICQNGVANGFVKKESISNGLKSRIKNSSETNGSTKTGHSSNNQTYDQDHSKSKPLVNGHVGEEDNSEWSVSYSVENPVLYYLFSFGASLGNEIFYILFFSSTLWNFDSYVVRKVLIVWCVIMYLGQAAKDYIRWPRPKSPPVVRLEQRYELEYGMPSTHAMVGVAIPFGMLIYMSGRYEFHFTYGLLFAIAWSILVSFSRLYLGMHSVLDIIAGIGFAILLMGATAPFVDQVDKFLMHHPHALPIMVATCIILCFLYPSLDKWSTARGDTTLVLGVFSGIYAGMWLTGKFHPSDVDYFVTPMPEAPPFSLALPPVPDMLLALVRQVVGVAIVVVVLTGLKFGILNALANLMSLDPKDPNTKRHLAVELPYKYVSYFLSAAAATYVMPLLFLRLGIARPSYYSEIFNLT</sequence>
<evidence type="ECO:0000313" key="11">
    <source>
        <dbReference type="EMBL" id="GFR74857.1"/>
    </source>
</evidence>
<dbReference type="PANTHER" id="PTHR14969:SF28">
    <property type="entry name" value="DIHYDROSPHINGOSINE 1-PHOSPHATE PHOSPHATASE LCB3-RELATED"/>
    <property type="match status" value="1"/>
</dbReference>
<gene>
    <name evidence="11" type="ORF">ElyMa_000440200</name>
</gene>
<comment type="caution">
    <text evidence="11">The sequence shown here is derived from an EMBL/GenBank/DDBJ whole genome shotgun (WGS) entry which is preliminary data.</text>
</comment>
<evidence type="ECO:0000256" key="8">
    <source>
        <dbReference type="SAM" id="MobiDB-lite"/>
    </source>
</evidence>
<dbReference type="CDD" id="cd03388">
    <property type="entry name" value="PAP2_SPPase1"/>
    <property type="match status" value="1"/>
</dbReference>
<protein>
    <submittedName>
        <fullName evidence="11">Sphingosine-1-phosphate phosphatase 1</fullName>
    </submittedName>
</protein>
<keyword evidence="6 9" id="KW-0472">Membrane</keyword>
<dbReference type="GO" id="GO:0005789">
    <property type="term" value="C:endoplasmic reticulum membrane"/>
    <property type="evidence" value="ECO:0007669"/>
    <property type="project" value="UniProtKB-SubCell"/>
</dbReference>
<organism evidence="11 12">
    <name type="scientific">Elysia marginata</name>
    <dbReference type="NCBI Taxonomy" id="1093978"/>
    <lineage>
        <taxon>Eukaryota</taxon>
        <taxon>Metazoa</taxon>
        <taxon>Spiralia</taxon>
        <taxon>Lophotrochozoa</taxon>
        <taxon>Mollusca</taxon>
        <taxon>Gastropoda</taxon>
        <taxon>Heterobranchia</taxon>
        <taxon>Euthyneura</taxon>
        <taxon>Panpulmonata</taxon>
        <taxon>Sacoglossa</taxon>
        <taxon>Placobranchoidea</taxon>
        <taxon>Plakobranchidae</taxon>
        <taxon>Elysia</taxon>
    </lineage>
</organism>